<evidence type="ECO:0000256" key="1">
    <source>
        <dbReference type="SAM" id="Phobius"/>
    </source>
</evidence>
<accession>A0ABP9WLE5</accession>
<feature type="transmembrane region" description="Helical" evidence="1">
    <location>
        <begin position="29"/>
        <end position="46"/>
    </location>
</feature>
<evidence type="ECO:0000313" key="3">
    <source>
        <dbReference type="Proteomes" id="UP001426770"/>
    </source>
</evidence>
<keyword evidence="1" id="KW-1133">Transmembrane helix</keyword>
<reference evidence="2 3" key="1">
    <citation type="submission" date="2024-02" db="EMBL/GenBank/DDBJ databases">
        <title>Lysinimicrobium sediminis NBRC 112286.</title>
        <authorList>
            <person name="Ichikawa N."/>
            <person name="Katano-Makiyama Y."/>
            <person name="Hidaka K."/>
        </authorList>
    </citation>
    <scope>NUCLEOTIDE SEQUENCE [LARGE SCALE GENOMIC DNA]</scope>
    <source>
        <strain evidence="2 3">NBRC 112286</strain>
    </source>
</reference>
<keyword evidence="1" id="KW-0472">Membrane</keyword>
<name>A0ABP9WLE5_9MICO</name>
<comment type="caution">
    <text evidence="2">The sequence shown here is derived from an EMBL/GenBank/DDBJ whole genome shotgun (WGS) entry which is preliminary data.</text>
</comment>
<sequence>MLVLSVAIATFAVLGDSTAVVIGAIPVPPLMTPLMGLAGAIVNGWQRRAGVVRRRR</sequence>
<dbReference type="EMBL" id="BAABRR010000010">
    <property type="protein sequence ID" value="GAA5519526.1"/>
    <property type="molecule type" value="Genomic_DNA"/>
</dbReference>
<keyword evidence="1" id="KW-0812">Transmembrane</keyword>
<dbReference type="Proteomes" id="UP001426770">
    <property type="component" value="Unassembled WGS sequence"/>
</dbReference>
<organism evidence="2 3">
    <name type="scientific">Demequina sediminis</name>
    <dbReference type="NCBI Taxonomy" id="1930058"/>
    <lineage>
        <taxon>Bacteria</taxon>
        <taxon>Bacillati</taxon>
        <taxon>Actinomycetota</taxon>
        <taxon>Actinomycetes</taxon>
        <taxon>Micrococcales</taxon>
        <taxon>Demequinaceae</taxon>
        <taxon>Demequina</taxon>
    </lineage>
</organism>
<evidence type="ECO:0000313" key="2">
    <source>
        <dbReference type="EMBL" id="GAA5519526.1"/>
    </source>
</evidence>
<keyword evidence="3" id="KW-1185">Reference proteome</keyword>
<protein>
    <recommendedName>
        <fullName evidence="4">XapX domain-containing protein</fullName>
    </recommendedName>
</protein>
<dbReference type="RefSeq" id="WP_286214180.1">
    <property type="nucleotide sequence ID" value="NZ_AP027736.1"/>
</dbReference>
<proteinExistence type="predicted"/>
<gene>
    <name evidence="2" type="ORF">Lsed01_01977</name>
</gene>
<evidence type="ECO:0008006" key="4">
    <source>
        <dbReference type="Google" id="ProtNLM"/>
    </source>
</evidence>